<keyword evidence="2" id="KW-1133">Transmembrane helix</keyword>
<keyword evidence="2" id="KW-0812">Transmembrane</keyword>
<feature type="region of interest" description="Disordered" evidence="1">
    <location>
        <begin position="157"/>
        <end position="180"/>
    </location>
</feature>
<organism evidence="3 4">
    <name type="scientific">Aphis craccivora</name>
    <name type="common">Cowpea aphid</name>
    <dbReference type="NCBI Taxonomy" id="307492"/>
    <lineage>
        <taxon>Eukaryota</taxon>
        <taxon>Metazoa</taxon>
        <taxon>Ecdysozoa</taxon>
        <taxon>Arthropoda</taxon>
        <taxon>Hexapoda</taxon>
        <taxon>Insecta</taxon>
        <taxon>Pterygota</taxon>
        <taxon>Neoptera</taxon>
        <taxon>Paraneoptera</taxon>
        <taxon>Hemiptera</taxon>
        <taxon>Sternorrhyncha</taxon>
        <taxon>Aphidomorpha</taxon>
        <taxon>Aphidoidea</taxon>
        <taxon>Aphididae</taxon>
        <taxon>Aphidini</taxon>
        <taxon>Aphis</taxon>
        <taxon>Aphis</taxon>
    </lineage>
</organism>
<name>A0A6G0Z7Z3_APHCR</name>
<sequence>MYADDSIMCCLFPTECNMYPQTPGVIFWQIMEYLNMMMVIISPIIIVWSIVKIALKLLENKKTKLIENSKDFEEKPLEELIKEVEADCSDDHSTSENNSNGDGDRTCSDSDLSVLSTDIVRKYKESSILDQPNSDCLKNYLSLSGIIKDAKIRNSSNSSKQCFSTSSEETEEYSTTLDDGNDGVISKGQCLTIIPKKENTQVCQETENSEQLKDTVN</sequence>
<proteinExistence type="predicted"/>
<feature type="transmembrane region" description="Helical" evidence="2">
    <location>
        <begin position="33"/>
        <end position="55"/>
    </location>
</feature>
<dbReference type="EMBL" id="VUJU01001096">
    <property type="protein sequence ID" value="KAF0766822.1"/>
    <property type="molecule type" value="Genomic_DNA"/>
</dbReference>
<evidence type="ECO:0000313" key="4">
    <source>
        <dbReference type="Proteomes" id="UP000478052"/>
    </source>
</evidence>
<reference evidence="3 4" key="1">
    <citation type="submission" date="2019-08" db="EMBL/GenBank/DDBJ databases">
        <title>Whole genome of Aphis craccivora.</title>
        <authorList>
            <person name="Voronova N.V."/>
            <person name="Shulinski R.S."/>
            <person name="Bandarenka Y.V."/>
            <person name="Zhorov D.G."/>
            <person name="Warner D."/>
        </authorList>
    </citation>
    <scope>NUCLEOTIDE SEQUENCE [LARGE SCALE GENOMIC DNA]</scope>
    <source>
        <strain evidence="3">180601</strain>
        <tissue evidence="3">Whole Body</tissue>
    </source>
</reference>
<evidence type="ECO:0000256" key="2">
    <source>
        <dbReference type="SAM" id="Phobius"/>
    </source>
</evidence>
<gene>
    <name evidence="3" type="ORF">FWK35_00016502</name>
</gene>
<feature type="region of interest" description="Disordered" evidence="1">
    <location>
        <begin position="88"/>
        <end position="109"/>
    </location>
</feature>
<keyword evidence="2" id="KW-0472">Membrane</keyword>
<dbReference type="Proteomes" id="UP000478052">
    <property type="component" value="Unassembled WGS sequence"/>
</dbReference>
<dbReference type="AlphaFoldDB" id="A0A6G0Z7Z3"/>
<protein>
    <submittedName>
        <fullName evidence="3">Uncharacterized protein</fullName>
    </submittedName>
</protein>
<comment type="caution">
    <text evidence="3">The sequence shown here is derived from an EMBL/GenBank/DDBJ whole genome shotgun (WGS) entry which is preliminary data.</text>
</comment>
<evidence type="ECO:0000256" key="1">
    <source>
        <dbReference type="SAM" id="MobiDB-lite"/>
    </source>
</evidence>
<keyword evidence="4" id="KW-1185">Reference proteome</keyword>
<evidence type="ECO:0000313" key="3">
    <source>
        <dbReference type="EMBL" id="KAF0766822.1"/>
    </source>
</evidence>
<accession>A0A6G0Z7Z3</accession>
<dbReference type="OrthoDB" id="6620098at2759"/>